<sequence>MNQIEGIREHAARLMRVALNFALRVFEDLVIQAIVLNEFLFRAFAQLTNVFRRTAGNVRLKVERQFHSGFGTKPEEKFAHVFADADCAEVMLQVGFRNTETEFIWCRMTAQHLHEYIPAAERLADPLVKRKGAAQHERFGCRHACTACDITVFSVQCITVMRYLPGERIAQNGAIGERRLETSMNTVRLMTAANARLKQLATAPVPTVTGPFEYGELIFAFIQVEK</sequence>
<evidence type="ECO:0000313" key="2">
    <source>
        <dbReference type="Proteomes" id="UP001185254"/>
    </source>
</evidence>
<comment type="caution">
    <text evidence="1">The sequence shown here is derived from an EMBL/GenBank/DDBJ whole genome shotgun (WGS) entry which is preliminary data.</text>
</comment>
<accession>A0ABU1KUJ4</accession>
<protein>
    <submittedName>
        <fullName evidence="1">Uncharacterized protein</fullName>
    </submittedName>
</protein>
<keyword evidence="2" id="KW-1185">Reference proteome</keyword>
<reference evidence="1 2" key="1">
    <citation type="submission" date="2023-07" db="EMBL/GenBank/DDBJ databases">
        <title>Sorghum-associated microbial communities from plants grown in Nebraska, USA.</title>
        <authorList>
            <person name="Schachtman D."/>
        </authorList>
    </citation>
    <scope>NUCLEOTIDE SEQUENCE [LARGE SCALE GENOMIC DNA]</scope>
    <source>
        <strain evidence="1 2">DS1039</strain>
    </source>
</reference>
<proteinExistence type="predicted"/>
<name>A0ABU1KUJ4_9BURK</name>
<organism evidence="1 2">
    <name type="scientific">Paraburkholderia caledonica</name>
    <dbReference type="NCBI Taxonomy" id="134536"/>
    <lineage>
        <taxon>Bacteria</taxon>
        <taxon>Pseudomonadati</taxon>
        <taxon>Pseudomonadota</taxon>
        <taxon>Betaproteobacteria</taxon>
        <taxon>Burkholderiales</taxon>
        <taxon>Burkholderiaceae</taxon>
        <taxon>Paraburkholderia</taxon>
    </lineage>
</organism>
<dbReference type="EMBL" id="JAVDQN010000001">
    <property type="protein sequence ID" value="MDR6374641.1"/>
    <property type="molecule type" value="Genomic_DNA"/>
</dbReference>
<dbReference type="RefSeq" id="WP_354459486.1">
    <property type="nucleotide sequence ID" value="NZ_JAVDQN010000001.1"/>
</dbReference>
<evidence type="ECO:0000313" key="1">
    <source>
        <dbReference type="EMBL" id="MDR6374641.1"/>
    </source>
</evidence>
<gene>
    <name evidence="1" type="ORF">J2776_001317</name>
</gene>
<dbReference type="Proteomes" id="UP001185254">
    <property type="component" value="Unassembled WGS sequence"/>
</dbReference>